<proteinExistence type="inferred from homology"/>
<organism evidence="7 8">
    <name type="scientific">Streptomyces nojiriensis</name>
    <dbReference type="NCBI Taxonomy" id="66374"/>
    <lineage>
        <taxon>Bacteria</taxon>
        <taxon>Bacillati</taxon>
        <taxon>Actinomycetota</taxon>
        <taxon>Actinomycetes</taxon>
        <taxon>Kitasatosporales</taxon>
        <taxon>Streptomycetaceae</taxon>
        <taxon>Streptomyces</taxon>
    </lineage>
</organism>
<keyword evidence="5" id="KW-0029">Amino-acid transport</keyword>
<dbReference type="PROSITE" id="PS00211">
    <property type="entry name" value="ABC_TRANSPORTER_1"/>
    <property type="match status" value="1"/>
</dbReference>
<comment type="similarity">
    <text evidence="1">Belongs to the ABC transporter superfamily.</text>
</comment>
<dbReference type="InterPro" id="IPR027417">
    <property type="entry name" value="P-loop_NTPase"/>
</dbReference>
<dbReference type="InterPro" id="IPR003439">
    <property type="entry name" value="ABC_transporter-like_ATP-bd"/>
</dbReference>
<keyword evidence="4 7" id="KW-0067">ATP-binding</keyword>
<dbReference type="CDD" id="cd03224">
    <property type="entry name" value="ABC_TM1139_LivF_branched"/>
    <property type="match status" value="1"/>
</dbReference>
<evidence type="ECO:0000256" key="3">
    <source>
        <dbReference type="ARBA" id="ARBA00022741"/>
    </source>
</evidence>
<dbReference type="PANTHER" id="PTHR43820:SF2">
    <property type="entry name" value="ABC TRANSPORTER ATP-BINDING PROTEIN"/>
    <property type="match status" value="1"/>
</dbReference>
<evidence type="ECO:0000256" key="1">
    <source>
        <dbReference type="ARBA" id="ARBA00005417"/>
    </source>
</evidence>
<keyword evidence="2" id="KW-0813">Transport</keyword>
<dbReference type="PANTHER" id="PTHR43820">
    <property type="entry name" value="HIGH-AFFINITY BRANCHED-CHAIN AMINO ACID TRANSPORT ATP-BINDING PROTEIN LIVF"/>
    <property type="match status" value="1"/>
</dbReference>
<evidence type="ECO:0000259" key="6">
    <source>
        <dbReference type="PROSITE" id="PS50893"/>
    </source>
</evidence>
<evidence type="ECO:0000313" key="7">
    <source>
        <dbReference type="EMBL" id="GHI68526.1"/>
    </source>
</evidence>
<sequence>MKPFLRVRGLRSGYAGGVVLGGLDLDAEEGGIVAVLGRNGVGKTTLISTVMGFVRPYEGSITLDGRELAGARVDVIARAGVGVVPQGRRVFAPLTVAEHLAIAARRRAATGPWNRARILYLLPRLGERLGHRGDELSGGEQQMLAIARALLGNPRLLLLDEPSDGLAPAIVSQVGEVIREVSAEGMTVVLVEQNLALALSVAEHVAVMQKGSIVHRAPCAEFASSPGDRRRLLGVD</sequence>
<dbReference type="InterPro" id="IPR003593">
    <property type="entry name" value="AAA+_ATPase"/>
</dbReference>
<evidence type="ECO:0000256" key="5">
    <source>
        <dbReference type="ARBA" id="ARBA00022970"/>
    </source>
</evidence>
<keyword evidence="8" id="KW-1185">Reference proteome</keyword>
<reference evidence="8" key="1">
    <citation type="submission" date="2023-07" db="EMBL/GenBank/DDBJ databases">
        <title>Whole genome shotgun sequence of Streptomyces nojiriensis NBRC 13794.</title>
        <authorList>
            <person name="Komaki H."/>
            <person name="Tamura T."/>
        </authorList>
    </citation>
    <scope>NUCLEOTIDE SEQUENCE [LARGE SCALE GENOMIC DNA]</scope>
    <source>
        <strain evidence="8">NBRC 13794</strain>
    </source>
</reference>
<dbReference type="Proteomes" id="UP000613974">
    <property type="component" value="Unassembled WGS sequence"/>
</dbReference>
<evidence type="ECO:0000313" key="8">
    <source>
        <dbReference type="Proteomes" id="UP000613974"/>
    </source>
</evidence>
<name>A0ABQ3SK55_9ACTN</name>
<comment type="caution">
    <text evidence="7">The sequence shown here is derived from an EMBL/GenBank/DDBJ whole genome shotgun (WGS) entry which is preliminary data.</text>
</comment>
<dbReference type="SMART" id="SM00382">
    <property type="entry name" value="AAA"/>
    <property type="match status" value="1"/>
</dbReference>
<dbReference type="GeneID" id="95594812"/>
<dbReference type="RefSeq" id="WP_229876691.1">
    <property type="nucleotide sequence ID" value="NZ_BMRL01000016.1"/>
</dbReference>
<keyword evidence="3" id="KW-0547">Nucleotide-binding</keyword>
<dbReference type="PROSITE" id="PS50893">
    <property type="entry name" value="ABC_TRANSPORTER_2"/>
    <property type="match status" value="1"/>
</dbReference>
<dbReference type="InterPro" id="IPR052156">
    <property type="entry name" value="BCAA_Transport_ATP-bd_LivF"/>
</dbReference>
<dbReference type="GO" id="GO:0005524">
    <property type="term" value="F:ATP binding"/>
    <property type="evidence" value="ECO:0007669"/>
    <property type="project" value="UniProtKB-KW"/>
</dbReference>
<evidence type="ECO:0000256" key="4">
    <source>
        <dbReference type="ARBA" id="ARBA00022840"/>
    </source>
</evidence>
<dbReference type="EMBL" id="BNEC01000003">
    <property type="protein sequence ID" value="GHI68526.1"/>
    <property type="molecule type" value="Genomic_DNA"/>
</dbReference>
<dbReference type="Gene3D" id="3.40.50.300">
    <property type="entry name" value="P-loop containing nucleotide triphosphate hydrolases"/>
    <property type="match status" value="1"/>
</dbReference>
<dbReference type="SUPFAM" id="SSF52540">
    <property type="entry name" value="P-loop containing nucleoside triphosphate hydrolases"/>
    <property type="match status" value="1"/>
</dbReference>
<protein>
    <submittedName>
        <fullName evidence="7">ABC transporter ATP-binding protein</fullName>
    </submittedName>
</protein>
<gene>
    <name evidence="7" type="ORF">Snoj_24440</name>
</gene>
<accession>A0ABQ3SK55</accession>
<evidence type="ECO:0000256" key="2">
    <source>
        <dbReference type="ARBA" id="ARBA00022448"/>
    </source>
</evidence>
<feature type="domain" description="ABC transporter" evidence="6">
    <location>
        <begin position="5"/>
        <end position="235"/>
    </location>
</feature>
<dbReference type="InterPro" id="IPR017871">
    <property type="entry name" value="ABC_transporter-like_CS"/>
</dbReference>
<dbReference type="Pfam" id="PF00005">
    <property type="entry name" value="ABC_tran"/>
    <property type="match status" value="1"/>
</dbReference>